<protein>
    <submittedName>
        <fullName evidence="1">Uncharacterized protein</fullName>
    </submittedName>
</protein>
<proteinExistence type="predicted"/>
<accession>A0A0F9RAS0</accession>
<sequence>MTHTPTDEELLQQANFNKIIIDALEACSSCCLDNKEEVDKAAHSVLQSIRESASYEEFVKWREIYDCDMLLDSFDTALAWLSGRGVFDQGIPEIASDWRDREDVRDRQAHLEYCSCGGKNDVIVANFGNDYNIPATCCRECGLTGRIDA</sequence>
<evidence type="ECO:0000313" key="1">
    <source>
        <dbReference type="EMBL" id="KKN46452.1"/>
    </source>
</evidence>
<dbReference type="AlphaFoldDB" id="A0A0F9RAS0"/>
<gene>
    <name evidence="1" type="ORF">LCGC14_0672920</name>
</gene>
<name>A0A0F9RAS0_9ZZZZ</name>
<dbReference type="EMBL" id="LAZR01001330">
    <property type="protein sequence ID" value="KKN46452.1"/>
    <property type="molecule type" value="Genomic_DNA"/>
</dbReference>
<reference evidence="1" key="1">
    <citation type="journal article" date="2015" name="Nature">
        <title>Complex archaea that bridge the gap between prokaryotes and eukaryotes.</title>
        <authorList>
            <person name="Spang A."/>
            <person name="Saw J.H."/>
            <person name="Jorgensen S.L."/>
            <person name="Zaremba-Niedzwiedzka K."/>
            <person name="Martijn J."/>
            <person name="Lind A.E."/>
            <person name="van Eijk R."/>
            <person name="Schleper C."/>
            <person name="Guy L."/>
            <person name="Ettema T.J."/>
        </authorList>
    </citation>
    <scope>NUCLEOTIDE SEQUENCE</scope>
</reference>
<organism evidence="1">
    <name type="scientific">marine sediment metagenome</name>
    <dbReference type="NCBI Taxonomy" id="412755"/>
    <lineage>
        <taxon>unclassified sequences</taxon>
        <taxon>metagenomes</taxon>
        <taxon>ecological metagenomes</taxon>
    </lineage>
</organism>
<comment type="caution">
    <text evidence="1">The sequence shown here is derived from an EMBL/GenBank/DDBJ whole genome shotgun (WGS) entry which is preliminary data.</text>
</comment>